<dbReference type="PANTHER" id="PTHR34072">
    <property type="entry name" value="ENZYMATIC POLYPROTEIN-RELATED"/>
    <property type="match status" value="1"/>
</dbReference>
<accession>A0ABQ5A0X0</accession>
<proteinExistence type="predicted"/>
<dbReference type="InterPro" id="IPR043502">
    <property type="entry name" value="DNA/RNA_pol_sf"/>
</dbReference>
<keyword evidence="2" id="KW-0548">Nucleotidyltransferase</keyword>
<dbReference type="GO" id="GO:0003964">
    <property type="term" value="F:RNA-directed DNA polymerase activity"/>
    <property type="evidence" value="ECO:0007669"/>
    <property type="project" value="UniProtKB-KW"/>
</dbReference>
<feature type="domain" description="Reverse transcriptase/retrotransposon-derived protein RNase H-like" evidence="1">
    <location>
        <begin position="183"/>
        <end position="247"/>
    </location>
</feature>
<dbReference type="Gene3D" id="3.30.70.270">
    <property type="match status" value="1"/>
</dbReference>
<reference evidence="2" key="2">
    <citation type="submission" date="2022-01" db="EMBL/GenBank/DDBJ databases">
        <authorList>
            <person name="Yamashiro T."/>
            <person name="Shiraishi A."/>
            <person name="Satake H."/>
            <person name="Nakayama K."/>
        </authorList>
    </citation>
    <scope>NUCLEOTIDE SEQUENCE</scope>
</reference>
<keyword evidence="2" id="KW-0808">Transferase</keyword>
<name>A0ABQ5A0X0_9ASTR</name>
<dbReference type="PANTHER" id="PTHR34072:SF57">
    <property type="entry name" value="RNA-DIRECTED DNA POLYMERASE"/>
    <property type="match status" value="1"/>
</dbReference>
<gene>
    <name evidence="2" type="ORF">Tco_0801666</name>
</gene>
<organism evidence="2 3">
    <name type="scientific">Tanacetum coccineum</name>
    <dbReference type="NCBI Taxonomy" id="301880"/>
    <lineage>
        <taxon>Eukaryota</taxon>
        <taxon>Viridiplantae</taxon>
        <taxon>Streptophyta</taxon>
        <taxon>Embryophyta</taxon>
        <taxon>Tracheophyta</taxon>
        <taxon>Spermatophyta</taxon>
        <taxon>Magnoliopsida</taxon>
        <taxon>eudicotyledons</taxon>
        <taxon>Gunneridae</taxon>
        <taxon>Pentapetalae</taxon>
        <taxon>asterids</taxon>
        <taxon>campanulids</taxon>
        <taxon>Asterales</taxon>
        <taxon>Asteraceae</taxon>
        <taxon>Asteroideae</taxon>
        <taxon>Anthemideae</taxon>
        <taxon>Anthemidinae</taxon>
        <taxon>Tanacetum</taxon>
    </lineage>
</organism>
<evidence type="ECO:0000259" key="1">
    <source>
        <dbReference type="Pfam" id="PF17919"/>
    </source>
</evidence>
<comment type="caution">
    <text evidence="2">The sequence shown here is derived from an EMBL/GenBank/DDBJ whole genome shotgun (WGS) entry which is preliminary data.</text>
</comment>
<evidence type="ECO:0000313" key="3">
    <source>
        <dbReference type="Proteomes" id="UP001151760"/>
    </source>
</evidence>
<dbReference type="EMBL" id="BQNB010011751">
    <property type="protein sequence ID" value="GJS94698.1"/>
    <property type="molecule type" value="Genomic_DNA"/>
</dbReference>
<keyword evidence="3" id="KW-1185">Reference proteome</keyword>
<dbReference type="InterPro" id="IPR041577">
    <property type="entry name" value="RT_RNaseH_2"/>
</dbReference>
<protein>
    <submittedName>
        <fullName evidence="2">Reverse transcriptase domain-containing protein</fullName>
    </submittedName>
</protein>
<sequence length="547" mass="61013">MTANKIDVIDMACEEYSQEVLGFTDIIASGNSTPKPGSFLGLADDQDVQHIIIRYDPEGDILILEAILNSEPPLPPPSQGTYLPEIRTELKVCETNTANSSVDEPTEVELKELPPHLEPTSKKSKIQKSIDDIKKEVDKTSGSLDDLPLSPTVPGLARRFILDFSKISDNDPSLEKNTPFIFSDNCIRAFQTLKDRLTEAPILIAPNWDLPFELMCDASDFAIGAVLGQRHEKHFRPIHYASLTHHEQSHSAYGPIPPLSISLQKRMPGEILRNMGVTHVSPPLITTNKWASGSIKSWIEKESLKGTIEHLKANNTVKVKQMVTIFLIKSSIHLLDKNRYPVSTSLIHIESWKSPTAELFDVDSGRISIRHSGYQQKGRKPSQNDKTEHGMEITVQNQGQKPASVPTSVPTSVPSSVPASVPALVPTSVPTSVPSIDFELIAPVVETRRSARQHVTLAWFKDYVTSSYVPRENKVFVAPLQHTFQAFLCSLIAQTTPTYFKEAIKDFEWCKAMNDELRALEVNGTQEMTTLPPDKKVFECHWILKQN</sequence>
<dbReference type="Proteomes" id="UP001151760">
    <property type="component" value="Unassembled WGS sequence"/>
</dbReference>
<keyword evidence="2" id="KW-0695">RNA-directed DNA polymerase</keyword>
<dbReference type="SUPFAM" id="SSF56672">
    <property type="entry name" value="DNA/RNA polymerases"/>
    <property type="match status" value="1"/>
</dbReference>
<dbReference type="Pfam" id="PF17919">
    <property type="entry name" value="RT_RNaseH_2"/>
    <property type="match status" value="1"/>
</dbReference>
<reference evidence="2" key="1">
    <citation type="journal article" date="2022" name="Int. J. Mol. Sci.">
        <title>Draft Genome of Tanacetum Coccineum: Genomic Comparison of Closely Related Tanacetum-Family Plants.</title>
        <authorList>
            <person name="Yamashiro T."/>
            <person name="Shiraishi A."/>
            <person name="Nakayama K."/>
            <person name="Satake H."/>
        </authorList>
    </citation>
    <scope>NUCLEOTIDE SEQUENCE</scope>
</reference>
<evidence type="ECO:0000313" key="2">
    <source>
        <dbReference type="EMBL" id="GJS94698.1"/>
    </source>
</evidence>
<dbReference type="InterPro" id="IPR043128">
    <property type="entry name" value="Rev_trsase/Diguanyl_cyclase"/>
</dbReference>